<comment type="function">
    <text evidence="5">Involved in the oxidative stress response and detoxification.</text>
</comment>
<evidence type="ECO:0000313" key="10">
    <source>
        <dbReference type="Proteomes" id="UP000326198"/>
    </source>
</evidence>
<comment type="similarity">
    <text evidence="1 6">Belongs to the GST superfamily.</text>
</comment>
<dbReference type="GO" id="GO:0005634">
    <property type="term" value="C:nucleus"/>
    <property type="evidence" value="ECO:0007669"/>
    <property type="project" value="UniProtKB-ARBA"/>
</dbReference>
<proteinExistence type="inferred from homology"/>
<dbReference type="SUPFAM" id="SSF52833">
    <property type="entry name" value="Thioredoxin-like"/>
    <property type="match status" value="1"/>
</dbReference>
<evidence type="ECO:0000256" key="2">
    <source>
        <dbReference type="ARBA" id="ARBA00012452"/>
    </source>
</evidence>
<gene>
    <name evidence="9" type="ORF">BDV26DRAFT_304687</name>
</gene>
<keyword evidence="10" id="KW-1185">Reference proteome</keyword>
<comment type="catalytic activity">
    <reaction evidence="4">
        <text>RX + glutathione = an S-substituted glutathione + a halide anion + H(+)</text>
        <dbReference type="Rhea" id="RHEA:16437"/>
        <dbReference type="ChEBI" id="CHEBI:15378"/>
        <dbReference type="ChEBI" id="CHEBI:16042"/>
        <dbReference type="ChEBI" id="CHEBI:17792"/>
        <dbReference type="ChEBI" id="CHEBI:57925"/>
        <dbReference type="ChEBI" id="CHEBI:90779"/>
        <dbReference type="EC" id="2.5.1.18"/>
    </reaction>
</comment>
<dbReference type="Proteomes" id="UP000326198">
    <property type="component" value="Unassembled WGS sequence"/>
</dbReference>
<dbReference type="PROSITE" id="PS50405">
    <property type="entry name" value="GST_CTER"/>
    <property type="match status" value="1"/>
</dbReference>
<name>A0A5N7B865_9EURO</name>
<dbReference type="AlphaFoldDB" id="A0A5N7B865"/>
<evidence type="ECO:0000256" key="5">
    <source>
        <dbReference type="ARBA" id="ARBA00060024"/>
    </source>
</evidence>
<dbReference type="InterPro" id="IPR004045">
    <property type="entry name" value="Glutathione_S-Trfase_N"/>
</dbReference>
<dbReference type="Pfam" id="PF00043">
    <property type="entry name" value="GST_C"/>
    <property type="match status" value="1"/>
</dbReference>
<dbReference type="EC" id="2.5.1.18" evidence="2"/>
<dbReference type="SFLD" id="SFLDS00019">
    <property type="entry name" value="Glutathione_Transferase_(cytos"/>
    <property type="match status" value="1"/>
</dbReference>
<dbReference type="GO" id="GO:0004364">
    <property type="term" value="F:glutathione transferase activity"/>
    <property type="evidence" value="ECO:0007669"/>
    <property type="project" value="UniProtKB-EC"/>
</dbReference>
<evidence type="ECO:0000313" key="9">
    <source>
        <dbReference type="EMBL" id="KAE8377942.1"/>
    </source>
</evidence>
<feature type="domain" description="GST C-terminal" evidence="8">
    <location>
        <begin position="91"/>
        <end position="219"/>
    </location>
</feature>
<protein>
    <recommendedName>
        <fullName evidence="2">glutathione transferase</fullName>
        <ecNumber evidence="2">2.5.1.18</ecNumber>
    </recommendedName>
</protein>
<dbReference type="SFLD" id="SFLDG01151">
    <property type="entry name" value="Main.2:_Nu-like"/>
    <property type="match status" value="1"/>
</dbReference>
<accession>A0A5N7B865</accession>
<dbReference type="PROSITE" id="PS50404">
    <property type="entry name" value="GST_NTER"/>
    <property type="match status" value="1"/>
</dbReference>
<evidence type="ECO:0000256" key="3">
    <source>
        <dbReference type="ARBA" id="ARBA00022679"/>
    </source>
</evidence>
<dbReference type="GO" id="GO:0005737">
    <property type="term" value="C:cytoplasm"/>
    <property type="evidence" value="ECO:0007669"/>
    <property type="project" value="UniProtKB-ARBA"/>
</dbReference>
<reference evidence="9 10" key="1">
    <citation type="submission" date="2019-04" db="EMBL/GenBank/DDBJ databases">
        <title>Friends and foes A comparative genomics studyof 23 Aspergillus species from section Flavi.</title>
        <authorList>
            <consortium name="DOE Joint Genome Institute"/>
            <person name="Kjaerbolling I."/>
            <person name="Vesth T."/>
            <person name="Frisvad J.C."/>
            <person name="Nybo J.L."/>
            <person name="Theobald S."/>
            <person name="Kildgaard S."/>
            <person name="Isbrandt T."/>
            <person name="Kuo A."/>
            <person name="Sato A."/>
            <person name="Lyhne E.K."/>
            <person name="Kogle M.E."/>
            <person name="Wiebenga A."/>
            <person name="Kun R.S."/>
            <person name="Lubbers R.J."/>
            <person name="Makela M.R."/>
            <person name="Barry K."/>
            <person name="Chovatia M."/>
            <person name="Clum A."/>
            <person name="Daum C."/>
            <person name="Haridas S."/>
            <person name="He G."/>
            <person name="LaButti K."/>
            <person name="Lipzen A."/>
            <person name="Mondo S."/>
            <person name="Riley R."/>
            <person name="Salamov A."/>
            <person name="Simmons B.A."/>
            <person name="Magnuson J.K."/>
            <person name="Henrissat B."/>
            <person name="Mortensen U.H."/>
            <person name="Larsen T.O."/>
            <person name="Devries R.P."/>
            <person name="Grigoriev I.V."/>
            <person name="Machida M."/>
            <person name="Baker S.E."/>
            <person name="Andersen M.R."/>
        </authorList>
    </citation>
    <scope>NUCLEOTIDE SEQUENCE [LARGE SCALE GENOMIC DNA]</scope>
    <source>
        <strain evidence="9 10">IBT 29228</strain>
    </source>
</reference>
<dbReference type="InterPro" id="IPR004046">
    <property type="entry name" value="GST_C"/>
</dbReference>
<dbReference type="PANTHER" id="PTHR44051:SF3">
    <property type="entry name" value="TRANSCRIPTIONAL REGULATOR URE2"/>
    <property type="match status" value="1"/>
</dbReference>
<dbReference type="InterPro" id="IPR036282">
    <property type="entry name" value="Glutathione-S-Trfase_C_sf"/>
</dbReference>
<dbReference type="OrthoDB" id="422574at2759"/>
<dbReference type="InterPro" id="IPR040079">
    <property type="entry name" value="Glutathione_S-Trfase"/>
</dbReference>
<dbReference type="PANTHER" id="PTHR44051">
    <property type="entry name" value="GLUTATHIONE S-TRANSFERASE-RELATED"/>
    <property type="match status" value="1"/>
</dbReference>
<dbReference type="EMBL" id="ML736215">
    <property type="protein sequence ID" value="KAE8377942.1"/>
    <property type="molecule type" value="Genomic_DNA"/>
</dbReference>
<keyword evidence="3 9" id="KW-0808">Transferase</keyword>
<dbReference type="Pfam" id="PF02798">
    <property type="entry name" value="GST_N"/>
    <property type="match status" value="1"/>
</dbReference>
<evidence type="ECO:0000256" key="6">
    <source>
        <dbReference type="RuleBase" id="RU003494"/>
    </source>
</evidence>
<dbReference type="Gene3D" id="1.20.1050.130">
    <property type="match status" value="1"/>
</dbReference>
<dbReference type="InterPro" id="IPR010987">
    <property type="entry name" value="Glutathione-S-Trfase_C-like"/>
</dbReference>
<dbReference type="SFLD" id="SFLDG00358">
    <property type="entry name" value="Main_(cytGST)"/>
    <property type="match status" value="1"/>
</dbReference>
<dbReference type="FunFam" id="1.20.1050.130:FF:000016">
    <property type="entry name" value="Glutathione S-transferase 1"/>
    <property type="match status" value="1"/>
</dbReference>
<sequence>MQPIVLYSHHAGPNPKKVRMILEELSLPYECHFLEFPEMKMAEFLKINPNGRVPAITDPNNGGLTLWESGAIIEYLIETYDISRSISFPSFTTEWFQAKQWLHFQMSGQGPYFGQAVWFKVHHPEYIQSCYSRYVNEIRRVAGVLDRVLQDKDYLVGGKCSYADISFVIWFQFVPWVAGEYINLKTDYPHLTYWLNRVEDRPAVKKILDIDTKLPEKRAS</sequence>
<evidence type="ECO:0000256" key="1">
    <source>
        <dbReference type="ARBA" id="ARBA00007409"/>
    </source>
</evidence>
<dbReference type="CDD" id="cd03048">
    <property type="entry name" value="GST_N_Ure2p_like"/>
    <property type="match status" value="1"/>
</dbReference>
<evidence type="ECO:0000259" key="8">
    <source>
        <dbReference type="PROSITE" id="PS50405"/>
    </source>
</evidence>
<organism evidence="9 10">
    <name type="scientific">Aspergillus bertholletiae</name>
    <dbReference type="NCBI Taxonomy" id="1226010"/>
    <lineage>
        <taxon>Eukaryota</taxon>
        <taxon>Fungi</taxon>
        <taxon>Dikarya</taxon>
        <taxon>Ascomycota</taxon>
        <taxon>Pezizomycotina</taxon>
        <taxon>Eurotiomycetes</taxon>
        <taxon>Eurotiomycetidae</taxon>
        <taxon>Eurotiales</taxon>
        <taxon>Aspergillaceae</taxon>
        <taxon>Aspergillus</taxon>
        <taxon>Aspergillus subgen. Circumdati</taxon>
    </lineage>
</organism>
<feature type="domain" description="GST N-terminal" evidence="7">
    <location>
        <begin position="2"/>
        <end position="84"/>
    </location>
</feature>
<evidence type="ECO:0000256" key="4">
    <source>
        <dbReference type="ARBA" id="ARBA00047960"/>
    </source>
</evidence>
<dbReference type="SUPFAM" id="SSF47616">
    <property type="entry name" value="GST C-terminal domain-like"/>
    <property type="match status" value="1"/>
</dbReference>
<evidence type="ECO:0000259" key="7">
    <source>
        <dbReference type="PROSITE" id="PS50404"/>
    </source>
</evidence>
<dbReference type="InterPro" id="IPR036249">
    <property type="entry name" value="Thioredoxin-like_sf"/>
</dbReference>